<proteinExistence type="predicted"/>
<reference evidence="1 2" key="1">
    <citation type="submission" date="2021-02" db="EMBL/GenBank/DDBJ databases">
        <title>Genome assembly of Pseudopithomyces chartarum.</title>
        <authorList>
            <person name="Jauregui R."/>
            <person name="Singh J."/>
            <person name="Voisey C."/>
        </authorList>
    </citation>
    <scope>NUCLEOTIDE SEQUENCE [LARGE SCALE GENOMIC DNA]</scope>
    <source>
        <strain evidence="1 2">AGR01</strain>
    </source>
</reference>
<protein>
    <submittedName>
        <fullName evidence="1">Uncharacterized protein</fullName>
    </submittedName>
</protein>
<evidence type="ECO:0000313" key="2">
    <source>
        <dbReference type="Proteomes" id="UP001280581"/>
    </source>
</evidence>
<dbReference type="Proteomes" id="UP001280581">
    <property type="component" value="Unassembled WGS sequence"/>
</dbReference>
<keyword evidence="2" id="KW-1185">Reference proteome</keyword>
<organism evidence="1 2">
    <name type="scientific">Pseudopithomyces chartarum</name>
    <dbReference type="NCBI Taxonomy" id="1892770"/>
    <lineage>
        <taxon>Eukaryota</taxon>
        <taxon>Fungi</taxon>
        <taxon>Dikarya</taxon>
        <taxon>Ascomycota</taxon>
        <taxon>Pezizomycotina</taxon>
        <taxon>Dothideomycetes</taxon>
        <taxon>Pleosporomycetidae</taxon>
        <taxon>Pleosporales</taxon>
        <taxon>Massarineae</taxon>
        <taxon>Didymosphaeriaceae</taxon>
        <taxon>Pseudopithomyces</taxon>
    </lineage>
</organism>
<sequence length="95" mass="10530">MMSSVLASGASVTSELCRHTQEPDNDNIALAITPDSKLDRLASSFSIFWLDGKLAGHIEINGDFTSRELSQRDGPVFDFWSQKIGYIESNTFRST</sequence>
<evidence type="ECO:0000313" key="1">
    <source>
        <dbReference type="EMBL" id="KAK3214599.1"/>
    </source>
</evidence>
<accession>A0AAN6RLE9</accession>
<dbReference type="AlphaFoldDB" id="A0AAN6RLE9"/>
<comment type="caution">
    <text evidence="1">The sequence shown here is derived from an EMBL/GenBank/DDBJ whole genome shotgun (WGS) entry which is preliminary data.</text>
</comment>
<name>A0AAN6RLE9_9PLEO</name>
<dbReference type="EMBL" id="WVTA01000003">
    <property type="protein sequence ID" value="KAK3214599.1"/>
    <property type="molecule type" value="Genomic_DNA"/>
</dbReference>
<gene>
    <name evidence="1" type="ORF">GRF29_19g704615</name>
</gene>